<dbReference type="InterPro" id="IPR013766">
    <property type="entry name" value="Thioredoxin_domain"/>
</dbReference>
<dbReference type="GO" id="GO:0033743">
    <property type="term" value="F:peptide-methionine (R)-S-oxide reductase activity"/>
    <property type="evidence" value="ECO:0007669"/>
    <property type="project" value="UniProtKB-EC"/>
</dbReference>
<dbReference type="PROSITE" id="PS51352">
    <property type="entry name" value="THIOREDOXIN_2"/>
    <property type="match status" value="1"/>
</dbReference>
<dbReference type="Proteomes" id="UP001267290">
    <property type="component" value="Unassembled WGS sequence"/>
</dbReference>
<dbReference type="PROSITE" id="PS51257">
    <property type="entry name" value="PROKAR_LIPOPROTEIN"/>
    <property type="match status" value="1"/>
</dbReference>
<dbReference type="InterPro" id="IPR036249">
    <property type="entry name" value="Thioredoxin-like_sf"/>
</dbReference>
<name>A0ABU1P675_9BACL</name>
<dbReference type="RefSeq" id="WP_310502250.1">
    <property type="nucleotide sequence ID" value="NZ_JAVDSB010000020.1"/>
</dbReference>
<gene>
    <name evidence="3" type="ORF">J2736_006072</name>
</gene>
<dbReference type="GO" id="GO:0008113">
    <property type="term" value="F:peptide-methionine (S)-S-oxide reductase activity"/>
    <property type="evidence" value="ECO:0007669"/>
    <property type="project" value="UniProtKB-EC"/>
</dbReference>
<organism evidence="3 4">
    <name type="scientific">Paenibacillus qinlingensis</name>
    <dbReference type="NCBI Taxonomy" id="1837343"/>
    <lineage>
        <taxon>Bacteria</taxon>
        <taxon>Bacillati</taxon>
        <taxon>Bacillota</taxon>
        <taxon>Bacilli</taxon>
        <taxon>Bacillales</taxon>
        <taxon>Paenibacillaceae</taxon>
        <taxon>Paenibacillus</taxon>
    </lineage>
</organism>
<comment type="caution">
    <text evidence="3">The sequence shown here is derived from an EMBL/GenBank/DDBJ whole genome shotgun (WGS) entry which is preliminary data.</text>
</comment>
<keyword evidence="3" id="KW-0560">Oxidoreductase</keyword>
<dbReference type="InterPro" id="IPR013740">
    <property type="entry name" value="Redoxin"/>
</dbReference>
<dbReference type="Gene3D" id="3.40.30.10">
    <property type="entry name" value="Glutaredoxin"/>
    <property type="match status" value="1"/>
</dbReference>
<feature type="domain" description="Thioredoxin" evidence="2">
    <location>
        <begin position="39"/>
        <end position="184"/>
    </location>
</feature>
<sequence length="184" mass="20194">MMIKRNWMITTAILLTLLILTACGSSQAAQSENSPQAVLNKGQAAPPFTLKDLDGKNVDLASFAGEKVYVKYWASWCSICLAGLDEIDELASQDNDFKVITIVNPNYRGEQSSERFTKWFKGLQADQTGTHLTVLLDEDGKWAQKFGVRAYPSSYYIGSDGILAKSVPGHNANSAILNNFGDIH</sequence>
<dbReference type="Pfam" id="PF08534">
    <property type="entry name" value="Redoxin"/>
    <property type="match status" value="1"/>
</dbReference>
<proteinExistence type="predicted"/>
<keyword evidence="4" id="KW-1185">Reference proteome</keyword>
<feature type="signal peptide" evidence="1">
    <location>
        <begin position="1"/>
        <end position="28"/>
    </location>
</feature>
<dbReference type="SUPFAM" id="SSF52833">
    <property type="entry name" value="Thioredoxin-like"/>
    <property type="match status" value="1"/>
</dbReference>
<evidence type="ECO:0000259" key="2">
    <source>
        <dbReference type="PROSITE" id="PS51352"/>
    </source>
</evidence>
<dbReference type="EC" id="1.8.4.11" evidence="3"/>
<dbReference type="PANTHER" id="PTHR42852:SF16">
    <property type="entry name" value="THIOL:DISULFIDE INTERCHANGE PROTEIN TLPA"/>
    <property type="match status" value="1"/>
</dbReference>
<dbReference type="InterPro" id="IPR050553">
    <property type="entry name" value="Thioredoxin_ResA/DsbE_sf"/>
</dbReference>
<evidence type="ECO:0000313" key="4">
    <source>
        <dbReference type="Proteomes" id="UP001267290"/>
    </source>
</evidence>
<accession>A0ABU1P675</accession>
<dbReference type="CDD" id="cd02966">
    <property type="entry name" value="TlpA_like_family"/>
    <property type="match status" value="1"/>
</dbReference>
<keyword evidence="1" id="KW-0732">Signal</keyword>
<evidence type="ECO:0000256" key="1">
    <source>
        <dbReference type="SAM" id="SignalP"/>
    </source>
</evidence>
<protein>
    <submittedName>
        <fullName evidence="3">Peptide methionine sulfoxide reductase msrA/msrB</fullName>
        <ecNumber evidence="3">1.8.4.11</ecNumber>
        <ecNumber evidence="3">1.8.4.12</ecNumber>
    </submittedName>
</protein>
<evidence type="ECO:0000313" key="3">
    <source>
        <dbReference type="EMBL" id="MDR6554841.1"/>
    </source>
</evidence>
<dbReference type="EMBL" id="JAVDSB010000020">
    <property type="protein sequence ID" value="MDR6554841.1"/>
    <property type="molecule type" value="Genomic_DNA"/>
</dbReference>
<reference evidence="3 4" key="1">
    <citation type="submission" date="2023-07" db="EMBL/GenBank/DDBJ databases">
        <title>Sorghum-associated microbial communities from plants grown in Nebraska, USA.</title>
        <authorList>
            <person name="Schachtman D."/>
        </authorList>
    </citation>
    <scope>NUCLEOTIDE SEQUENCE [LARGE SCALE GENOMIC DNA]</scope>
    <source>
        <strain evidence="3 4">CC258</strain>
    </source>
</reference>
<feature type="chain" id="PRO_5045724535" evidence="1">
    <location>
        <begin position="29"/>
        <end position="184"/>
    </location>
</feature>
<dbReference type="PANTHER" id="PTHR42852">
    <property type="entry name" value="THIOL:DISULFIDE INTERCHANGE PROTEIN DSBE"/>
    <property type="match status" value="1"/>
</dbReference>
<dbReference type="EC" id="1.8.4.12" evidence="3"/>